<organism evidence="1 2">
    <name type="scientific">Cryptolaemus montrouzieri</name>
    <dbReference type="NCBI Taxonomy" id="559131"/>
    <lineage>
        <taxon>Eukaryota</taxon>
        <taxon>Metazoa</taxon>
        <taxon>Ecdysozoa</taxon>
        <taxon>Arthropoda</taxon>
        <taxon>Hexapoda</taxon>
        <taxon>Insecta</taxon>
        <taxon>Pterygota</taxon>
        <taxon>Neoptera</taxon>
        <taxon>Endopterygota</taxon>
        <taxon>Coleoptera</taxon>
        <taxon>Polyphaga</taxon>
        <taxon>Cucujiformia</taxon>
        <taxon>Coccinelloidea</taxon>
        <taxon>Coccinellidae</taxon>
        <taxon>Scymninae</taxon>
        <taxon>Scymnini</taxon>
        <taxon>Cryptolaemus</taxon>
    </lineage>
</organism>
<dbReference type="Gene3D" id="1.25.40.10">
    <property type="entry name" value="Tetratricopeptide repeat domain"/>
    <property type="match status" value="1"/>
</dbReference>
<name>A0ABD2NNV4_9CUCU</name>
<keyword evidence="2" id="KW-1185">Reference proteome</keyword>
<dbReference type="AlphaFoldDB" id="A0ABD2NNV4"/>
<reference evidence="1 2" key="1">
    <citation type="journal article" date="2021" name="BMC Biol.">
        <title>Horizontally acquired antibacterial genes associated with adaptive radiation of ladybird beetles.</title>
        <authorList>
            <person name="Li H.S."/>
            <person name="Tang X.F."/>
            <person name="Huang Y.H."/>
            <person name="Xu Z.Y."/>
            <person name="Chen M.L."/>
            <person name="Du X.Y."/>
            <person name="Qiu B.Y."/>
            <person name="Chen P.T."/>
            <person name="Zhang W."/>
            <person name="Slipinski A."/>
            <person name="Escalona H.E."/>
            <person name="Waterhouse R.M."/>
            <person name="Zwick A."/>
            <person name="Pang H."/>
        </authorList>
    </citation>
    <scope>NUCLEOTIDE SEQUENCE [LARGE SCALE GENOMIC DNA]</scope>
    <source>
        <strain evidence="1">SYSU2018</strain>
    </source>
</reference>
<evidence type="ECO:0000313" key="2">
    <source>
        <dbReference type="Proteomes" id="UP001516400"/>
    </source>
</evidence>
<dbReference type="Gene3D" id="1.25.40.970">
    <property type="match status" value="1"/>
</dbReference>
<dbReference type="InterPro" id="IPR011990">
    <property type="entry name" value="TPR-like_helical_dom_sf"/>
</dbReference>
<proteinExistence type="predicted"/>
<gene>
    <name evidence="1" type="ORF">HHI36_017870</name>
</gene>
<evidence type="ECO:0000313" key="1">
    <source>
        <dbReference type="EMBL" id="KAL3280383.1"/>
    </source>
</evidence>
<dbReference type="EMBL" id="JABFTP020000124">
    <property type="protein sequence ID" value="KAL3280383.1"/>
    <property type="molecule type" value="Genomic_DNA"/>
</dbReference>
<sequence length="176" mass="20260">MAAAACPNSACDNPIVGCEFEAGRCSKCEEEITNEFHQKFQEVIELTDLHLQNMKDLAYLDACQICLEKQKGLFHKFNIKYVKTLDLAFESSIDFGKFEDAKKFGFHLIEPFHKYYGKFHPLTGLLHLKLGKILSYLEDTNEGRNQVKLAYEILKVTHGVQSEIFREQLMPLLRPN</sequence>
<protein>
    <submittedName>
        <fullName evidence="1">Uncharacterized protein</fullName>
    </submittedName>
</protein>
<accession>A0ABD2NNV4</accession>
<dbReference type="Proteomes" id="UP001516400">
    <property type="component" value="Unassembled WGS sequence"/>
</dbReference>
<comment type="caution">
    <text evidence="1">The sequence shown here is derived from an EMBL/GenBank/DDBJ whole genome shotgun (WGS) entry which is preliminary data.</text>
</comment>